<sequence length="78" mass="9207">MADSTKEMPLKELGIFILNPVLYRALLSFLAKRKMKLKKLLFLHEIDYLSEKTMSTLQRFVEEVKALADFHQMSNFKK</sequence>
<name>A0A316VG95_9BASI</name>
<evidence type="ECO:0000256" key="1">
    <source>
        <dbReference type="SAM" id="Phobius"/>
    </source>
</evidence>
<protein>
    <submittedName>
        <fullName evidence="2">Uncharacterized protein</fullName>
    </submittedName>
</protein>
<proteinExistence type="predicted"/>
<organism evidence="2 3">
    <name type="scientific">Meira miltonrushii</name>
    <dbReference type="NCBI Taxonomy" id="1280837"/>
    <lineage>
        <taxon>Eukaryota</taxon>
        <taxon>Fungi</taxon>
        <taxon>Dikarya</taxon>
        <taxon>Basidiomycota</taxon>
        <taxon>Ustilaginomycotina</taxon>
        <taxon>Exobasidiomycetes</taxon>
        <taxon>Exobasidiales</taxon>
        <taxon>Brachybasidiaceae</taxon>
        <taxon>Meira</taxon>
    </lineage>
</organism>
<keyword evidence="1" id="KW-0472">Membrane</keyword>
<reference evidence="2 3" key="1">
    <citation type="journal article" date="2018" name="Mol. Biol. Evol.">
        <title>Broad Genomic Sampling Reveals a Smut Pathogenic Ancestry of the Fungal Clade Ustilaginomycotina.</title>
        <authorList>
            <person name="Kijpornyongpan T."/>
            <person name="Mondo S.J."/>
            <person name="Barry K."/>
            <person name="Sandor L."/>
            <person name="Lee J."/>
            <person name="Lipzen A."/>
            <person name="Pangilinan J."/>
            <person name="LaButti K."/>
            <person name="Hainaut M."/>
            <person name="Henrissat B."/>
            <person name="Grigoriev I.V."/>
            <person name="Spatafora J.W."/>
            <person name="Aime M.C."/>
        </authorList>
    </citation>
    <scope>NUCLEOTIDE SEQUENCE [LARGE SCALE GENOMIC DNA]</scope>
    <source>
        <strain evidence="2 3">MCA 3882</strain>
    </source>
</reference>
<gene>
    <name evidence="2" type="ORF">FA14DRAFT_160084</name>
</gene>
<dbReference type="AlphaFoldDB" id="A0A316VG95"/>
<dbReference type="GeneID" id="37020303"/>
<feature type="transmembrane region" description="Helical" evidence="1">
    <location>
        <begin position="13"/>
        <end position="31"/>
    </location>
</feature>
<dbReference type="EMBL" id="KZ819603">
    <property type="protein sequence ID" value="PWN34505.1"/>
    <property type="molecule type" value="Genomic_DNA"/>
</dbReference>
<evidence type="ECO:0000313" key="2">
    <source>
        <dbReference type="EMBL" id="PWN34505.1"/>
    </source>
</evidence>
<evidence type="ECO:0000313" key="3">
    <source>
        <dbReference type="Proteomes" id="UP000245771"/>
    </source>
</evidence>
<dbReference type="InParanoid" id="A0A316VG95"/>
<accession>A0A316VG95</accession>
<dbReference type="Proteomes" id="UP000245771">
    <property type="component" value="Unassembled WGS sequence"/>
</dbReference>
<keyword evidence="1" id="KW-0812">Transmembrane</keyword>
<keyword evidence="3" id="KW-1185">Reference proteome</keyword>
<keyword evidence="1" id="KW-1133">Transmembrane helix</keyword>
<dbReference type="RefSeq" id="XP_025354807.1">
    <property type="nucleotide sequence ID" value="XM_025498522.1"/>
</dbReference>